<feature type="domain" description="Bacterial Ig" evidence="2">
    <location>
        <begin position="349"/>
        <end position="429"/>
    </location>
</feature>
<dbReference type="Proteomes" id="UP000242515">
    <property type="component" value="Unassembled WGS sequence"/>
</dbReference>
<gene>
    <name evidence="4" type="ORF">SAMN05216522_102150</name>
</gene>
<feature type="domain" description="Biofilm-associated protein BapA-like prefix-like" evidence="3">
    <location>
        <begin position="1"/>
        <end position="114"/>
    </location>
</feature>
<dbReference type="NCBIfam" id="TIGR01965">
    <property type="entry name" value="VCBS_repeat"/>
    <property type="match status" value="1"/>
</dbReference>
<feature type="region of interest" description="Disordered" evidence="1">
    <location>
        <begin position="241"/>
        <end position="283"/>
    </location>
</feature>
<dbReference type="EMBL" id="FOGC01000002">
    <property type="protein sequence ID" value="SEQ32438.1"/>
    <property type="molecule type" value="Genomic_DNA"/>
</dbReference>
<evidence type="ECO:0000313" key="5">
    <source>
        <dbReference type="Proteomes" id="UP000242515"/>
    </source>
</evidence>
<feature type="compositionally biased region" description="Polar residues" evidence="1">
    <location>
        <begin position="212"/>
        <end position="223"/>
    </location>
</feature>
<dbReference type="RefSeq" id="WP_092672884.1">
    <property type="nucleotide sequence ID" value="NZ_FOGC01000002.1"/>
</dbReference>
<evidence type="ECO:0000259" key="3">
    <source>
        <dbReference type="Pfam" id="PF22783"/>
    </source>
</evidence>
<accession>A0A1H9F5A4</accession>
<feature type="domain" description="Bacterial Ig" evidence="2">
    <location>
        <begin position="177"/>
        <end position="259"/>
    </location>
</feature>
<keyword evidence="5" id="KW-1185">Reference proteome</keyword>
<dbReference type="Gene3D" id="2.60.40.10">
    <property type="entry name" value="Immunoglobulins"/>
    <property type="match status" value="5"/>
</dbReference>
<feature type="domain" description="Bacterial Ig" evidence="2">
    <location>
        <begin position="263"/>
        <end position="344"/>
    </location>
</feature>
<dbReference type="InterPro" id="IPR019960">
    <property type="entry name" value="T1SS_VCA0849"/>
</dbReference>
<protein>
    <submittedName>
        <fullName evidence="4">Type I secretion C-terminal target domain (VC_A0849 subclass)</fullName>
    </submittedName>
</protein>
<dbReference type="InterPro" id="IPR013783">
    <property type="entry name" value="Ig-like_fold"/>
</dbReference>
<evidence type="ECO:0000259" key="2">
    <source>
        <dbReference type="Pfam" id="PF17936"/>
    </source>
</evidence>
<feature type="domain" description="Bacterial Ig" evidence="2">
    <location>
        <begin position="432"/>
        <end position="514"/>
    </location>
</feature>
<dbReference type="Pfam" id="PF17963">
    <property type="entry name" value="Big_9"/>
    <property type="match status" value="1"/>
</dbReference>
<feature type="compositionally biased region" description="Polar residues" evidence="1">
    <location>
        <begin position="241"/>
        <end position="259"/>
    </location>
</feature>
<dbReference type="InterPro" id="IPR041498">
    <property type="entry name" value="Big_6"/>
</dbReference>
<feature type="compositionally biased region" description="Low complexity" evidence="1">
    <location>
        <begin position="154"/>
        <end position="176"/>
    </location>
</feature>
<feature type="domain" description="Bacterial Ig" evidence="2">
    <location>
        <begin position="517"/>
        <end position="599"/>
    </location>
</feature>
<dbReference type="OrthoDB" id="8481600at2"/>
<reference evidence="5" key="1">
    <citation type="submission" date="2016-10" db="EMBL/GenBank/DDBJ databases">
        <authorList>
            <person name="Varghese N."/>
            <person name="Submissions S."/>
        </authorList>
    </citation>
    <scope>NUCLEOTIDE SEQUENCE [LARGE SCALE GENOMIC DNA]</scope>
    <source>
        <strain evidence="5">8N4</strain>
    </source>
</reference>
<dbReference type="NCBIfam" id="NF033510">
    <property type="entry name" value="Ca_tandemer"/>
    <property type="match status" value="5"/>
</dbReference>
<dbReference type="STRING" id="988801.SAMN05216522_102150"/>
<sequence>MMNIVALSKEKGSSYTEHSSVVTLDSASILKIAISREDIKSFSRVNNDLIVELNDHEKITIKNFFTVGANGQHSDLVLEDPHDGTLWWLENPGTDAAAYTSIDSLAEVGTQTTANEHIGAWTIAGAALLGIGAMLLGASKSDHRHSDNDDSDSESGSKTTTTTGNTVVNGETGDTTAPTEPSGIQLSDDGKTISGKGEVGSTVTVKDAEGNTLGSATVGSDGTFSVTLPTAQTNGQTLSVTSTDAAGNTSSAATISAPDTTVPAEPSGVQLSDDGKTISGKGEVGSTVTVTDASGKALGTGTVGADGTFSVTLTTPQTNGQTLSVVSTDTAGNASDPASVTAKDTTALATPTDVVVSDDGVTVTGKAEAGSTVAIKDAAGTTLGSATTAADGTFSVTLSTAQTNGQVLSVAASDKAGNTSIATSVTAKDTTAPAAPTDVLLSDDGVTVTGKGEIGSIITVTNINGKALGTGKVDSDGTFSVTLDAAQTNGQTLSVAASDTTGNTSETVSVTAKDTTAPNEPTDLVIDDSSLMLSGKGEEGTTVKVYDSNGNVVASGTVNDDGTFEVKLPEGLSINQDLSVTLTDSSNNESDKGIVTYSDNSGSGTDDQLIANADTHTATVTAVQDNLTGTSGNIVQAVGLTALSVVDISLFSSNTFDFTVSNNTSEDVTLDVSGSVALSAVAGLTSLLSLLGLNNFSADLSVINTSTGEVVQTLSNAISINAGLVNLTYSGSVYIQGLTSGTYTVAVSSANSSSVVGRLLSLLVSANVGTVLSVDITDSVQYVFGETSGNVLSSDTAGDVADTGTSIHVTSVVATSVDGSSAVTVASSGTTTITGEYGVLTIAADGSYSYQPTSGNSDIGKSDVFTYTITNASGQTATATLTLTIEGTHSTAVADVVSLSDTTVLAAGSSLTYTTDTLVNGVTVAKNAVVTNSVSQSITVASGTTLDDASLVLKFTAANSILNLSTTVVSGTLTILNVTTGESESLTLSNASLLLGTSTSQTISLSDMGLAELTEGNYTITLAYSATNKSALLGGAALTITSSLSGTSVDTTHHYTVSETTSGNILDGTDSDSVADTFGIQYQSFTMTGNNASGTSVSYTVSGGDKSITDSSGSTVSGDTATLYGKYGTLVISNEGSYTYTLKAGIDTSTITTKETFSYSLNDSDGTSSTAKLTIDLHPVITGSANADTIASTAYDDTFTTGSGADTVVYKLLADDNTGGNGNDTWTDFSAAQGDHIDVSALLVGWDGKSSSLGNYISVSHTDNNTVVSIDRDGTGSHYSSATLVTLENANVTLDELIDHNSSS</sequence>
<dbReference type="InterPro" id="IPR048051">
    <property type="entry name" value="BapA-like_prefix-like"/>
</dbReference>
<proteinExistence type="predicted"/>
<organism evidence="4 5">
    <name type="scientific">Rosenbergiella nectarea</name>
    <dbReference type="NCBI Taxonomy" id="988801"/>
    <lineage>
        <taxon>Bacteria</taxon>
        <taxon>Pseudomonadati</taxon>
        <taxon>Pseudomonadota</taxon>
        <taxon>Gammaproteobacteria</taxon>
        <taxon>Enterobacterales</taxon>
        <taxon>Erwiniaceae</taxon>
        <taxon>Rosenbergiella</taxon>
    </lineage>
</organism>
<evidence type="ECO:0000313" key="4">
    <source>
        <dbReference type="EMBL" id="SEQ32438.1"/>
    </source>
</evidence>
<feature type="region of interest" description="Disordered" evidence="1">
    <location>
        <begin position="140"/>
        <end position="223"/>
    </location>
</feature>
<dbReference type="NCBIfam" id="TIGR03661">
    <property type="entry name" value="T1SS_VCA0849"/>
    <property type="match status" value="1"/>
</dbReference>
<dbReference type="NCBIfam" id="NF033677">
    <property type="entry name" value="biofilm_BapA_N"/>
    <property type="match status" value="1"/>
</dbReference>
<dbReference type="Pfam" id="PF22783">
    <property type="entry name" value="BapA_N"/>
    <property type="match status" value="1"/>
</dbReference>
<dbReference type="InterPro" id="IPR010221">
    <property type="entry name" value="VCBS_dom"/>
</dbReference>
<name>A0A1H9F5A4_9GAMM</name>
<dbReference type="Pfam" id="PF17936">
    <property type="entry name" value="Big_6"/>
    <property type="match status" value="5"/>
</dbReference>
<evidence type="ECO:0000256" key="1">
    <source>
        <dbReference type="SAM" id="MobiDB-lite"/>
    </source>
</evidence>